<dbReference type="SUPFAM" id="SSF52402">
    <property type="entry name" value="Adenine nucleotide alpha hydrolases-like"/>
    <property type="match status" value="1"/>
</dbReference>
<dbReference type="GO" id="GO:0005524">
    <property type="term" value="F:ATP binding"/>
    <property type="evidence" value="ECO:0007669"/>
    <property type="project" value="UniProtKB-UniRule"/>
</dbReference>
<dbReference type="SMART" id="SM00977">
    <property type="entry name" value="TilS_C"/>
    <property type="match status" value="1"/>
</dbReference>
<evidence type="ECO:0000256" key="6">
    <source>
        <dbReference type="ARBA" id="ARBA00022840"/>
    </source>
</evidence>
<dbReference type="AlphaFoldDB" id="A0A4Q0P9F0"/>
<protein>
    <recommendedName>
        <fullName evidence="8">tRNA(Ile)-lysidine synthase</fullName>
        <ecNumber evidence="8">6.3.4.19</ecNumber>
    </recommendedName>
    <alternativeName>
        <fullName evidence="8">tRNA(Ile)-2-lysyl-cytidine synthase</fullName>
    </alternativeName>
    <alternativeName>
        <fullName evidence="8">tRNA(Ile)-lysidine synthetase</fullName>
    </alternativeName>
</protein>
<keyword evidence="5 8" id="KW-0547">Nucleotide-binding</keyword>
<dbReference type="HAMAP" id="MF_01161">
    <property type="entry name" value="tRNA_Ile_lys_synt"/>
    <property type="match status" value="1"/>
</dbReference>
<dbReference type="InterPro" id="IPR011063">
    <property type="entry name" value="TilS/TtcA_N"/>
</dbReference>
<dbReference type="GO" id="GO:0006400">
    <property type="term" value="P:tRNA modification"/>
    <property type="evidence" value="ECO:0007669"/>
    <property type="project" value="UniProtKB-UniRule"/>
</dbReference>
<comment type="function">
    <text evidence="8">Ligates lysine onto the cytidine present at position 34 of the AUA codon-specific tRNA(Ile) that contains the anticodon CAU, in an ATP-dependent manner. Cytidine is converted to lysidine, thus changing the amino acid specificity of the tRNA from methionine to isoleucine.</text>
</comment>
<dbReference type="SUPFAM" id="SSF56037">
    <property type="entry name" value="PheT/TilS domain"/>
    <property type="match status" value="1"/>
</dbReference>
<comment type="similarity">
    <text evidence="8">Belongs to the tRNA(Ile)-lysidine synthase family.</text>
</comment>
<evidence type="ECO:0000256" key="8">
    <source>
        <dbReference type="HAMAP-Rule" id="MF_01161"/>
    </source>
</evidence>
<evidence type="ECO:0000259" key="9">
    <source>
        <dbReference type="SMART" id="SM00977"/>
    </source>
</evidence>
<comment type="caution">
    <text evidence="10">The sequence shown here is derived from an EMBL/GenBank/DDBJ whole genome shotgun (WGS) entry which is preliminary data.</text>
</comment>
<dbReference type="EC" id="6.3.4.19" evidence="8"/>
<dbReference type="CDD" id="cd01992">
    <property type="entry name" value="TilS_N"/>
    <property type="match status" value="1"/>
</dbReference>
<evidence type="ECO:0000256" key="2">
    <source>
        <dbReference type="ARBA" id="ARBA00022490"/>
    </source>
</evidence>
<reference evidence="10 11" key="1">
    <citation type="submission" date="2018-07" db="EMBL/GenBank/DDBJ databases">
        <title>Leeuwenhoekiella genomics.</title>
        <authorList>
            <person name="Tahon G."/>
            <person name="Willems A."/>
        </authorList>
    </citation>
    <scope>NUCLEOTIDE SEQUENCE [LARGE SCALE GENOMIC DNA]</scope>
    <source>
        <strain evidence="10 11">LMG 22550</strain>
    </source>
</reference>
<dbReference type="InterPro" id="IPR012796">
    <property type="entry name" value="Lysidine-tRNA-synth_C"/>
</dbReference>
<comment type="subcellular location">
    <subcellularLocation>
        <location evidence="1 8">Cytoplasm</location>
    </subcellularLocation>
</comment>
<proteinExistence type="inferred from homology"/>
<dbReference type="GO" id="GO:0032267">
    <property type="term" value="F:tRNA(Ile)-lysidine synthase activity"/>
    <property type="evidence" value="ECO:0007669"/>
    <property type="project" value="UniProtKB-EC"/>
</dbReference>
<dbReference type="NCBIfam" id="TIGR02432">
    <property type="entry name" value="lysidine_TilS_N"/>
    <property type="match status" value="1"/>
</dbReference>
<evidence type="ECO:0000256" key="4">
    <source>
        <dbReference type="ARBA" id="ARBA00022694"/>
    </source>
</evidence>
<dbReference type="PANTHER" id="PTHR43033">
    <property type="entry name" value="TRNA(ILE)-LYSIDINE SYNTHASE-RELATED"/>
    <property type="match status" value="1"/>
</dbReference>
<keyword evidence="11" id="KW-1185">Reference proteome</keyword>
<comment type="domain">
    <text evidence="8">The N-terminal region contains the highly conserved SGGXDS motif, predicted to be a P-loop motif involved in ATP binding.</text>
</comment>
<dbReference type="InterPro" id="IPR014729">
    <property type="entry name" value="Rossmann-like_a/b/a_fold"/>
</dbReference>
<dbReference type="InterPro" id="IPR012094">
    <property type="entry name" value="tRNA_Ile_lys_synt"/>
</dbReference>
<accession>A0A4Q0P9F0</accession>
<evidence type="ECO:0000256" key="5">
    <source>
        <dbReference type="ARBA" id="ARBA00022741"/>
    </source>
</evidence>
<gene>
    <name evidence="8" type="primary">tilS</name>
    <name evidence="10" type="ORF">DSM00_930</name>
</gene>
<dbReference type="GO" id="GO:0005737">
    <property type="term" value="C:cytoplasm"/>
    <property type="evidence" value="ECO:0007669"/>
    <property type="project" value="UniProtKB-SubCell"/>
</dbReference>
<dbReference type="NCBIfam" id="TIGR02433">
    <property type="entry name" value="lysidine_TilS_C"/>
    <property type="match status" value="1"/>
</dbReference>
<dbReference type="Gene3D" id="3.40.50.620">
    <property type="entry name" value="HUPs"/>
    <property type="match status" value="1"/>
</dbReference>
<name>A0A4Q0P9F0_9FLAO</name>
<sequence length="437" mass="50251">MFDAFLNHISNNFPILFKSRVLLAVSGGIDSVVLLHLLKKADVDFAIAHCNFSLRGKESDQDAKFVEELARALNVPIYIQKFNTKAFALENKVSTQMAARELRYAWFMELCAEHNLSHTITAHHAQDDLETFLINISRASGIEGLTGMTENSDFILRPLLPYSRDQIAAYAEQHAINWREDSSNSTDNYLRNHLRHHAIPALNEASPDFLTQFKKTQTYLHESATLLEDYTAFLFSKIVTQSFKGYELNIPQLLEVPNTKLVLYQLLKGFEFTDWDTIYDLLAAQSGKKVIAGKHRLIRDRDVLLLTEHKVEVQEDFKVTRKDSLINIPGLTLIIDEASQLDIKDNNVAFFDSDQLEFPLTVRKWKEGDIFYPYGMHGKKKISKYFKDNKFSTLDKESAWLLCSGEYIIWIVGERTDNRYKIKSGTTKLVKFTVIYD</sequence>
<evidence type="ECO:0000256" key="3">
    <source>
        <dbReference type="ARBA" id="ARBA00022598"/>
    </source>
</evidence>
<dbReference type="RefSeq" id="WP_128757382.1">
    <property type="nucleotide sequence ID" value="NZ_QOVM01000002.1"/>
</dbReference>
<dbReference type="Pfam" id="PF11734">
    <property type="entry name" value="TilS_C"/>
    <property type="match status" value="1"/>
</dbReference>
<evidence type="ECO:0000256" key="7">
    <source>
        <dbReference type="ARBA" id="ARBA00048539"/>
    </source>
</evidence>
<dbReference type="EMBL" id="QOVM01000002">
    <property type="protein sequence ID" value="RXG23317.1"/>
    <property type="molecule type" value="Genomic_DNA"/>
</dbReference>
<keyword evidence="3 8" id="KW-0436">Ligase</keyword>
<feature type="binding site" evidence="8">
    <location>
        <begin position="26"/>
        <end position="31"/>
    </location>
    <ligand>
        <name>ATP</name>
        <dbReference type="ChEBI" id="CHEBI:30616"/>
    </ligand>
</feature>
<keyword evidence="6 8" id="KW-0067">ATP-binding</keyword>
<organism evidence="10 11">
    <name type="scientific">Leeuwenhoekiella aequorea</name>
    <dbReference type="NCBI Taxonomy" id="283736"/>
    <lineage>
        <taxon>Bacteria</taxon>
        <taxon>Pseudomonadati</taxon>
        <taxon>Bacteroidota</taxon>
        <taxon>Flavobacteriia</taxon>
        <taxon>Flavobacteriales</taxon>
        <taxon>Flavobacteriaceae</taxon>
        <taxon>Leeuwenhoekiella</taxon>
    </lineage>
</organism>
<dbReference type="InterPro" id="IPR012795">
    <property type="entry name" value="tRNA_Ile_lys_synt_N"/>
</dbReference>
<evidence type="ECO:0000313" key="10">
    <source>
        <dbReference type="EMBL" id="RXG23317.1"/>
    </source>
</evidence>
<dbReference type="OrthoDB" id="9807403at2"/>
<comment type="catalytic activity">
    <reaction evidence="7 8">
        <text>cytidine(34) in tRNA(Ile2) + L-lysine + ATP = lysidine(34) in tRNA(Ile2) + AMP + diphosphate + H(+)</text>
        <dbReference type="Rhea" id="RHEA:43744"/>
        <dbReference type="Rhea" id="RHEA-COMP:10625"/>
        <dbReference type="Rhea" id="RHEA-COMP:10670"/>
        <dbReference type="ChEBI" id="CHEBI:15378"/>
        <dbReference type="ChEBI" id="CHEBI:30616"/>
        <dbReference type="ChEBI" id="CHEBI:32551"/>
        <dbReference type="ChEBI" id="CHEBI:33019"/>
        <dbReference type="ChEBI" id="CHEBI:82748"/>
        <dbReference type="ChEBI" id="CHEBI:83665"/>
        <dbReference type="ChEBI" id="CHEBI:456215"/>
        <dbReference type="EC" id="6.3.4.19"/>
    </reaction>
</comment>
<keyword evidence="2 8" id="KW-0963">Cytoplasm</keyword>
<evidence type="ECO:0000256" key="1">
    <source>
        <dbReference type="ARBA" id="ARBA00004496"/>
    </source>
</evidence>
<dbReference type="Pfam" id="PF01171">
    <property type="entry name" value="ATP_bind_3"/>
    <property type="match status" value="1"/>
</dbReference>
<dbReference type="PANTHER" id="PTHR43033:SF1">
    <property type="entry name" value="TRNA(ILE)-LYSIDINE SYNTHASE-RELATED"/>
    <property type="match status" value="1"/>
</dbReference>
<keyword evidence="4 8" id="KW-0819">tRNA processing</keyword>
<dbReference type="Proteomes" id="UP000289238">
    <property type="component" value="Unassembled WGS sequence"/>
</dbReference>
<feature type="domain" description="Lysidine-tRNA(Ile) synthetase C-terminal" evidence="9">
    <location>
        <begin position="360"/>
        <end position="432"/>
    </location>
</feature>
<evidence type="ECO:0000313" key="11">
    <source>
        <dbReference type="Proteomes" id="UP000289238"/>
    </source>
</evidence>